<dbReference type="EMBL" id="JBHTKL010000006">
    <property type="protein sequence ID" value="MFD1021102.1"/>
    <property type="molecule type" value="Genomic_DNA"/>
</dbReference>
<comment type="caution">
    <text evidence="2">The sequence shown here is derived from an EMBL/GenBank/DDBJ whole genome shotgun (WGS) entry which is preliminary data.</text>
</comment>
<gene>
    <name evidence="2" type="ORF">ACFQ2J_18070</name>
</gene>
<keyword evidence="1" id="KW-0812">Transmembrane</keyword>
<accession>A0ABW3L6J2</accession>
<keyword evidence="1" id="KW-1133">Transmembrane helix</keyword>
<keyword evidence="1" id="KW-0472">Membrane</keyword>
<evidence type="ECO:0000313" key="2">
    <source>
        <dbReference type="EMBL" id="MFD1021102.1"/>
    </source>
</evidence>
<feature type="transmembrane region" description="Helical" evidence="1">
    <location>
        <begin position="43"/>
        <end position="60"/>
    </location>
</feature>
<evidence type="ECO:0000313" key="3">
    <source>
        <dbReference type="Proteomes" id="UP001596990"/>
    </source>
</evidence>
<dbReference type="Proteomes" id="UP001596990">
    <property type="component" value="Unassembled WGS sequence"/>
</dbReference>
<feature type="transmembrane region" description="Helical" evidence="1">
    <location>
        <begin position="12"/>
        <end position="31"/>
    </location>
</feature>
<evidence type="ECO:0000256" key="1">
    <source>
        <dbReference type="SAM" id="Phobius"/>
    </source>
</evidence>
<dbReference type="RefSeq" id="WP_386063941.1">
    <property type="nucleotide sequence ID" value="NZ_JBHTKL010000006.1"/>
</dbReference>
<keyword evidence="3" id="KW-1185">Reference proteome</keyword>
<organism evidence="2 3">
    <name type="scientific">Thalassobacillus hwangdonensis</name>
    <dbReference type="NCBI Taxonomy" id="546108"/>
    <lineage>
        <taxon>Bacteria</taxon>
        <taxon>Bacillati</taxon>
        <taxon>Bacillota</taxon>
        <taxon>Bacilli</taxon>
        <taxon>Bacillales</taxon>
        <taxon>Bacillaceae</taxon>
        <taxon>Thalassobacillus</taxon>
    </lineage>
</organism>
<sequence>MSKKIYKYGNVFIIISLVVIGLGALLIGQIIEVQFWQSFVNNVGTAILISGIFTGINEYYMKEKLVNLILSKLNLKEDINRTGIESVYHNIGEIDYGYHIKQAKSRIDIFHVYGRTWTNNHSDELTDRIINSNCKIRVVLLSPTSPYITALAKTYGITPDELKERVTEVSKTWESIYAKKNRKAKKATQGDIEVFYHDTNPAHSLYRIDNRVIVVQNKITQGKSKKLPSFICKDTSKPHDLYNYYVAELEDLVKSSNKYVLNKGE</sequence>
<reference evidence="3" key="1">
    <citation type="journal article" date="2019" name="Int. J. Syst. Evol. Microbiol.">
        <title>The Global Catalogue of Microorganisms (GCM) 10K type strain sequencing project: providing services to taxonomists for standard genome sequencing and annotation.</title>
        <authorList>
            <consortium name="The Broad Institute Genomics Platform"/>
            <consortium name="The Broad Institute Genome Sequencing Center for Infectious Disease"/>
            <person name="Wu L."/>
            <person name="Ma J."/>
        </authorList>
    </citation>
    <scope>NUCLEOTIDE SEQUENCE [LARGE SCALE GENOMIC DNA]</scope>
    <source>
        <strain evidence="3">CCUG 56607</strain>
    </source>
</reference>
<name>A0ABW3L6J2_9BACI</name>
<proteinExistence type="predicted"/>
<protein>
    <submittedName>
        <fullName evidence="2">Uncharacterized protein</fullName>
    </submittedName>
</protein>